<evidence type="ECO:0000313" key="2">
    <source>
        <dbReference type="EMBL" id="GBN48450.1"/>
    </source>
</evidence>
<evidence type="ECO:0000313" key="3">
    <source>
        <dbReference type="EMBL" id="GBN48492.1"/>
    </source>
</evidence>
<dbReference type="Proteomes" id="UP000499080">
    <property type="component" value="Unassembled WGS sequence"/>
</dbReference>
<comment type="caution">
    <text evidence="2">The sequence shown here is derived from an EMBL/GenBank/DDBJ whole genome shotgun (WGS) entry which is preliminary data.</text>
</comment>
<gene>
    <name evidence="3" type="ORF">AVEN_161533_1</name>
    <name evidence="2" type="ORF">AVEN_229810_1</name>
</gene>
<keyword evidence="4" id="KW-1185">Reference proteome</keyword>
<protein>
    <submittedName>
        <fullName evidence="2">Uncharacterized protein</fullName>
    </submittedName>
</protein>
<dbReference type="EMBL" id="BGPR01132180">
    <property type="protein sequence ID" value="GBN48492.1"/>
    <property type="molecule type" value="Genomic_DNA"/>
</dbReference>
<proteinExistence type="predicted"/>
<sequence>MYDLLLCGFTPVLSSMLIQVHESMPHAKGEMRHRLLVKANFQHLRLGEEEEGSIRYRRAEAASWKTCEGNWPTYWLLLEEKWKKSSSSKQPDRNKQHWFTSF</sequence>
<organism evidence="2 4">
    <name type="scientific">Araneus ventricosus</name>
    <name type="common">Orbweaver spider</name>
    <name type="synonym">Epeira ventricosa</name>
    <dbReference type="NCBI Taxonomy" id="182803"/>
    <lineage>
        <taxon>Eukaryota</taxon>
        <taxon>Metazoa</taxon>
        <taxon>Ecdysozoa</taxon>
        <taxon>Arthropoda</taxon>
        <taxon>Chelicerata</taxon>
        <taxon>Arachnida</taxon>
        <taxon>Araneae</taxon>
        <taxon>Araneomorphae</taxon>
        <taxon>Entelegynae</taxon>
        <taxon>Araneoidea</taxon>
        <taxon>Araneidae</taxon>
        <taxon>Araneus</taxon>
    </lineage>
</organism>
<name>A0A4Y2PD94_ARAVE</name>
<dbReference type="AlphaFoldDB" id="A0A4Y2PD94"/>
<evidence type="ECO:0000313" key="4">
    <source>
        <dbReference type="Proteomes" id="UP000499080"/>
    </source>
</evidence>
<dbReference type="EMBL" id="BGPR01132162">
    <property type="protein sequence ID" value="GBN48450.1"/>
    <property type="molecule type" value="Genomic_DNA"/>
</dbReference>
<accession>A0A4Y2PD94</accession>
<evidence type="ECO:0000256" key="1">
    <source>
        <dbReference type="SAM" id="MobiDB-lite"/>
    </source>
</evidence>
<reference evidence="2 4" key="1">
    <citation type="journal article" date="2019" name="Sci. Rep.">
        <title>Orb-weaving spider Araneus ventricosus genome elucidates the spidroin gene catalogue.</title>
        <authorList>
            <person name="Kono N."/>
            <person name="Nakamura H."/>
            <person name="Ohtoshi R."/>
            <person name="Moran D.A.P."/>
            <person name="Shinohara A."/>
            <person name="Yoshida Y."/>
            <person name="Fujiwara M."/>
            <person name="Mori M."/>
            <person name="Tomita M."/>
            <person name="Arakawa K."/>
        </authorList>
    </citation>
    <scope>NUCLEOTIDE SEQUENCE [LARGE SCALE GENOMIC DNA]</scope>
</reference>
<feature type="region of interest" description="Disordered" evidence="1">
    <location>
        <begin position="83"/>
        <end position="102"/>
    </location>
</feature>